<keyword evidence="9" id="KW-1185">Reference proteome</keyword>
<dbReference type="InterPro" id="IPR011683">
    <property type="entry name" value="Glyco_hydro_53"/>
</dbReference>
<dbReference type="Proteomes" id="UP001232245">
    <property type="component" value="Unassembled WGS sequence"/>
</dbReference>
<dbReference type="RefSeq" id="WP_174879915.1">
    <property type="nucleotide sequence ID" value="NZ_CADEPK010000079.1"/>
</dbReference>
<comment type="similarity">
    <text evidence="1 4">Belongs to the glycosyl hydrolase 53 family.</text>
</comment>
<name>A0ABT9Z7E3_9BACI</name>
<evidence type="ECO:0000256" key="5">
    <source>
        <dbReference type="SAM" id="MobiDB-lite"/>
    </source>
</evidence>
<protein>
    <recommendedName>
        <fullName evidence="4">Arabinogalactan endo-beta-1,4-galactanase</fullName>
        <ecNumber evidence="4">3.2.1.89</ecNumber>
    </recommendedName>
</protein>
<reference evidence="8 9" key="1">
    <citation type="submission" date="2023-07" db="EMBL/GenBank/DDBJ databases">
        <title>Genomic Encyclopedia of Type Strains, Phase IV (KMG-IV): sequencing the most valuable type-strain genomes for metagenomic binning, comparative biology and taxonomic classification.</title>
        <authorList>
            <person name="Goeker M."/>
        </authorList>
    </citation>
    <scope>NUCLEOTIDE SEQUENCE [LARGE SCALE GENOMIC DNA]</scope>
    <source>
        <strain evidence="8 9">DSM 17723</strain>
    </source>
</reference>
<evidence type="ECO:0000256" key="4">
    <source>
        <dbReference type="RuleBase" id="RU361192"/>
    </source>
</evidence>
<evidence type="ECO:0000256" key="2">
    <source>
        <dbReference type="ARBA" id="ARBA00022801"/>
    </source>
</evidence>
<feature type="domain" description="Bacterial Ig-like" evidence="7">
    <location>
        <begin position="593"/>
        <end position="652"/>
    </location>
</feature>
<feature type="compositionally biased region" description="Polar residues" evidence="5">
    <location>
        <begin position="838"/>
        <end position="857"/>
    </location>
</feature>
<keyword evidence="4" id="KW-0732">Signal</keyword>
<evidence type="ECO:0000259" key="7">
    <source>
        <dbReference type="Pfam" id="PF07532"/>
    </source>
</evidence>
<feature type="chain" id="PRO_5044997680" description="Arabinogalactan endo-beta-1,4-galactanase" evidence="4">
    <location>
        <begin position="25"/>
        <end position="922"/>
    </location>
</feature>
<feature type="region of interest" description="Disordered" evidence="5">
    <location>
        <begin position="817"/>
        <end position="864"/>
    </location>
</feature>
<dbReference type="Gene3D" id="2.60.120.260">
    <property type="entry name" value="Galactose-binding domain-like"/>
    <property type="match status" value="2"/>
</dbReference>
<evidence type="ECO:0000256" key="3">
    <source>
        <dbReference type="ARBA" id="ARBA00023295"/>
    </source>
</evidence>
<organism evidence="8 9">
    <name type="scientific">Metabacillus niabensis</name>
    <dbReference type="NCBI Taxonomy" id="324854"/>
    <lineage>
        <taxon>Bacteria</taxon>
        <taxon>Bacillati</taxon>
        <taxon>Bacillota</taxon>
        <taxon>Bacilli</taxon>
        <taxon>Bacillales</taxon>
        <taxon>Bacillaceae</taxon>
        <taxon>Metabacillus</taxon>
    </lineage>
</organism>
<keyword evidence="6" id="KW-0812">Transmembrane</keyword>
<dbReference type="InterPro" id="IPR011081">
    <property type="entry name" value="Big_4"/>
</dbReference>
<keyword evidence="3 4" id="KW-0326">Glycosidase</keyword>
<evidence type="ECO:0000256" key="6">
    <source>
        <dbReference type="SAM" id="Phobius"/>
    </source>
</evidence>
<keyword evidence="6" id="KW-0472">Membrane</keyword>
<accession>A0ABT9Z7E3</accession>
<dbReference type="PANTHER" id="PTHR34983:SF2">
    <property type="entry name" value="ENDO-BETA-1,4-GALACTANASE"/>
    <property type="match status" value="1"/>
</dbReference>
<dbReference type="GO" id="GO:0031218">
    <property type="term" value="F:arabinogalactan endo-1,4-beta-galactosidase activity"/>
    <property type="evidence" value="ECO:0007669"/>
    <property type="project" value="UniProtKB-EC"/>
</dbReference>
<evidence type="ECO:0000313" key="9">
    <source>
        <dbReference type="Proteomes" id="UP001232245"/>
    </source>
</evidence>
<comment type="caution">
    <text evidence="8">The sequence shown here is derived from an EMBL/GenBank/DDBJ whole genome shotgun (WGS) entry which is preliminary data.</text>
</comment>
<feature type="signal peptide" evidence="4">
    <location>
        <begin position="1"/>
        <end position="24"/>
    </location>
</feature>
<comment type="catalytic activity">
    <reaction evidence="4">
        <text>The enzyme specifically hydrolyzes (1-&gt;4)-beta-D-galactosidic linkages in type I arabinogalactans.</text>
        <dbReference type="EC" id="3.2.1.89"/>
    </reaction>
</comment>
<dbReference type="Pfam" id="PF07532">
    <property type="entry name" value="Big_4"/>
    <property type="match status" value="1"/>
</dbReference>
<keyword evidence="2 4" id="KW-0378">Hydrolase</keyword>
<dbReference type="Pfam" id="PF07745">
    <property type="entry name" value="Glyco_hydro_53"/>
    <property type="match status" value="1"/>
</dbReference>
<dbReference type="SUPFAM" id="SSF51445">
    <property type="entry name" value="(Trans)glycosidases"/>
    <property type="match status" value="1"/>
</dbReference>
<dbReference type="EC" id="3.2.1.89" evidence="4"/>
<dbReference type="InterPro" id="IPR017853">
    <property type="entry name" value="GH"/>
</dbReference>
<dbReference type="PANTHER" id="PTHR34983">
    <property type="entry name" value="ARABINOGALACTAN ENDO-BETA-1,4-GALACTANASE A"/>
    <property type="match status" value="1"/>
</dbReference>
<gene>
    <name evidence="8" type="ORF">J2S02_004554</name>
</gene>
<proteinExistence type="inferred from homology"/>
<dbReference type="Gene3D" id="3.20.20.80">
    <property type="entry name" value="Glycosidases"/>
    <property type="match status" value="1"/>
</dbReference>
<evidence type="ECO:0000256" key="1">
    <source>
        <dbReference type="ARBA" id="ARBA00010687"/>
    </source>
</evidence>
<sequence>MKLLKRAFSLLLIVLLMLSSIQLSNNVGHAAARSNNLVTNGGFETDFFADKTWSIEKTENVDVQHFLYSSDTWMTVDEGTAALKYWVKDTASEKQTFTIKQTIPSLPAGSYELSIRTMGGEAAEKGTVKLFAGNEESEAIATSGYNAWGTITLQFDLKEETSNLQIGAIVSGEPKAWGYLDQMRLISNQSHLPEPVEADIFVERVDGMNDDFIKGVDVSSIISLEESGVKFYNFEGKEQDIFTTLKEAGVNYTRIRVWNNPYNSEGNGYGGGNNDLKKAIEIGKRATENGMKVLIDFHYSDFWADPAKQQAPKAWKNLSFEEKKNEVYTYTKESLQTLLNAGIDIGMVQVGNETTGGFIGETDWTKMSQLFNEGSRAIRDLDSEILIALHFTNPEKAGSYQFIAETLEKNQVDYDVFASSYYPFWHGTLDNLTTVLKHVANTYGKKVMVAETSYTYTKEDGDGHENTAPKGSGQTLNYPITVQGQATAVRDVIEAVANVGDAGLGVFYWEPAWLPVGPANKLENNKELWERYGSGWATSFAAEYDPEDAGHWYGGSAVDNQALFDFNGKPLASLNVFKYVNTGAKAPLTIDEIQDIFISAIEGENIPLPETVTVHYNDGSEGTVPVTWDRKALEEAISNGNGEYSIEGTVEGGQIVTAHLEIKPKNFVVNPSFEDDNRSMWEISYENGLSPHTDFLHNASDAKSGNYSLHFYSPETVGFRVEQRITGLEPGYYNLAMFVQGGDAEESEMFLYANTNDEQYKVKTSVNGWVNWSNPVIKNILVLDGTITIGASIKANQGAWGSLDDFYLYRVGDSIEDNPETPMEEKPETPAEIKNPTIPISNDNHAQIHEQNNGNSENEGKNHKNHIDKETTKQQEKKAEKGESLPVTATASYNMLLLGLLFIGIGITYRLVKKKNKLQENK</sequence>
<keyword evidence="6" id="KW-1133">Transmembrane helix</keyword>
<evidence type="ECO:0000313" key="8">
    <source>
        <dbReference type="EMBL" id="MDQ0228174.1"/>
    </source>
</evidence>
<dbReference type="EMBL" id="JAUSTZ010000016">
    <property type="protein sequence ID" value="MDQ0228174.1"/>
    <property type="molecule type" value="Genomic_DNA"/>
</dbReference>
<feature type="transmembrane region" description="Helical" evidence="6">
    <location>
        <begin position="893"/>
        <end position="912"/>
    </location>
</feature>